<dbReference type="SUPFAM" id="SSF88723">
    <property type="entry name" value="PIN domain-like"/>
    <property type="match status" value="1"/>
</dbReference>
<accession>A0A255GBK9</accession>
<keyword evidence="11" id="KW-1185">Reference proteome</keyword>
<protein>
    <recommendedName>
        <fullName evidence="8">Ribonuclease VapC</fullName>
        <shortName evidence="8">RNase VapC</shortName>
        <ecNumber evidence="8">3.1.-.-</ecNumber>
    </recommendedName>
    <alternativeName>
        <fullName evidence="8">Toxin VapC</fullName>
    </alternativeName>
</protein>
<dbReference type="GO" id="GO:0016787">
    <property type="term" value="F:hydrolase activity"/>
    <property type="evidence" value="ECO:0007669"/>
    <property type="project" value="UniProtKB-KW"/>
</dbReference>
<dbReference type="Gene3D" id="3.40.50.1010">
    <property type="entry name" value="5'-nuclease"/>
    <property type="match status" value="1"/>
</dbReference>
<keyword evidence="6 8" id="KW-0460">Magnesium</keyword>
<keyword evidence="4 8" id="KW-0479">Metal-binding</keyword>
<keyword evidence="2 8" id="KW-1277">Toxin-antitoxin system</keyword>
<evidence type="ECO:0000256" key="4">
    <source>
        <dbReference type="ARBA" id="ARBA00022723"/>
    </source>
</evidence>
<evidence type="ECO:0000313" key="10">
    <source>
        <dbReference type="EMBL" id="OYO13298.1"/>
    </source>
</evidence>
<comment type="function">
    <text evidence="8">Toxic component of a toxin-antitoxin (TA) system. An RNase.</text>
</comment>
<dbReference type="InterPro" id="IPR022907">
    <property type="entry name" value="VapC_family"/>
</dbReference>
<proteinExistence type="inferred from homology"/>
<evidence type="ECO:0000256" key="7">
    <source>
        <dbReference type="ARBA" id="ARBA00038093"/>
    </source>
</evidence>
<evidence type="ECO:0000256" key="2">
    <source>
        <dbReference type="ARBA" id="ARBA00022649"/>
    </source>
</evidence>
<name>A0A255GBK9_9ACTN</name>
<dbReference type="OrthoDB" id="32625at2"/>
<dbReference type="EC" id="3.1.-.-" evidence="8"/>
<feature type="binding site" evidence="8">
    <location>
        <position position="4"/>
    </location>
    <ligand>
        <name>Mg(2+)</name>
        <dbReference type="ChEBI" id="CHEBI:18420"/>
    </ligand>
</feature>
<comment type="similarity">
    <text evidence="7 8">Belongs to the PINc/VapC protein family.</text>
</comment>
<evidence type="ECO:0000256" key="3">
    <source>
        <dbReference type="ARBA" id="ARBA00022722"/>
    </source>
</evidence>
<gene>
    <name evidence="8" type="primary">vapC</name>
    <name evidence="10" type="ORF">CGZ94_09915</name>
</gene>
<dbReference type="InterPro" id="IPR050556">
    <property type="entry name" value="Type_II_TA_system_RNase"/>
</dbReference>
<dbReference type="GO" id="GO:0090729">
    <property type="term" value="F:toxin activity"/>
    <property type="evidence" value="ECO:0007669"/>
    <property type="project" value="UniProtKB-KW"/>
</dbReference>
<comment type="cofactor">
    <cofactor evidence="1 8">
        <name>Mg(2+)</name>
        <dbReference type="ChEBI" id="CHEBI:18420"/>
    </cofactor>
</comment>
<evidence type="ECO:0000256" key="8">
    <source>
        <dbReference type="HAMAP-Rule" id="MF_00265"/>
    </source>
</evidence>
<dbReference type="RefSeq" id="WP_094405548.1">
    <property type="nucleotide sequence ID" value="NZ_NMVO01000013.1"/>
</dbReference>
<comment type="caution">
    <text evidence="10">The sequence shown here is derived from an EMBL/GenBank/DDBJ whole genome shotgun (WGS) entry which is preliminary data.</text>
</comment>
<evidence type="ECO:0000313" key="11">
    <source>
        <dbReference type="Proteomes" id="UP000215896"/>
    </source>
</evidence>
<sequence length="131" mass="13765">MILDTSAVLAVVLGEDDAVTYLAAMTSAAELSISAATLVECLMVAHARQGAEAEADVHGLLADLEVDVRPFTEDETLAAVEGWLRFGKGRHAAGLNLGDCFSYGAAQAAGRRLLFKGDDFSRTDVPAALLR</sequence>
<dbReference type="CDD" id="cd09871">
    <property type="entry name" value="PIN_MtVapC28-VapC30-like"/>
    <property type="match status" value="1"/>
</dbReference>
<dbReference type="GO" id="GO:0004540">
    <property type="term" value="F:RNA nuclease activity"/>
    <property type="evidence" value="ECO:0007669"/>
    <property type="project" value="InterPro"/>
</dbReference>
<evidence type="ECO:0000259" key="9">
    <source>
        <dbReference type="Pfam" id="PF01850"/>
    </source>
</evidence>
<keyword evidence="5 8" id="KW-0378">Hydrolase</keyword>
<evidence type="ECO:0000256" key="1">
    <source>
        <dbReference type="ARBA" id="ARBA00001946"/>
    </source>
</evidence>
<dbReference type="AlphaFoldDB" id="A0A255GBK9"/>
<feature type="domain" description="PIN" evidence="9">
    <location>
        <begin position="1"/>
        <end position="124"/>
    </location>
</feature>
<evidence type="ECO:0000256" key="5">
    <source>
        <dbReference type="ARBA" id="ARBA00022801"/>
    </source>
</evidence>
<dbReference type="InterPro" id="IPR029060">
    <property type="entry name" value="PIN-like_dom_sf"/>
</dbReference>
<dbReference type="PANTHER" id="PTHR33653">
    <property type="entry name" value="RIBONUCLEASE VAPC2"/>
    <property type="match status" value="1"/>
</dbReference>
<dbReference type="Proteomes" id="UP000215896">
    <property type="component" value="Unassembled WGS sequence"/>
</dbReference>
<feature type="binding site" evidence="8">
    <location>
        <position position="99"/>
    </location>
    <ligand>
        <name>Mg(2+)</name>
        <dbReference type="ChEBI" id="CHEBI:18420"/>
    </ligand>
</feature>
<keyword evidence="3 8" id="KW-0540">Nuclease</keyword>
<dbReference type="GO" id="GO:0000287">
    <property type="term" value="F:magnesium ion binding"/>
    <property type="evidence" value="ECO:0007669"/>
    <property type="project" value="UniProtKB-UniRule"/>
</dbReference>
<keyword evidence="8" id="KW-0800">Toxin</keyword>
<dbReference type="InterPro" id="IPR002716">
    <property type="entry name" value="PIN_dom"/>
</dbReference>
<organism evidence="10 11">
    <name type="scientific">Enemella evansiae</name>
    <dbReference type="NCBI Taxonomy" id="2016499"/>
    <lineage>
        <taxon>Bacteria</taxon>
        <taxon>Bacillati</taxon>
        <taxon>Actinomycetota</taxon>
        <taxon>Actinomycetes</taxon>
        <taxon>Propionibacteriales</taxon>
        <taxon>Propionibacteriaceae</taxon>
        <taxon>Enemella</taxon>
    </lineage>
</organism>
<dbReference type="PANTHER" id="PTHR33653:SF1">
    <property type="entry name" value="RIBONUCLEASE VAPC2"/>
    <property type="match status" value="1"/>
</dbReference>
<dbReference type="Pfam" id="PF01850">
    <property type="entry name" value="PIN"/>
    <property type="match status" value="1"/>
</dbReference>
<accession>A0A4R6LMP8</accession>
<evidence type="ECO:0000256" key="6">
    <source>
        <dbReference type="ARBA" id="ARBA00022842"/>
    </source>
</evidence>
<dbReference type="EMBL" id="NMVO01000013">
    <property type="protein sequence ID" value="OYO13298.1"/>
    <property type="molecule type" value="Genomic_DNA"/>
</dbReference>
<reference evidence="10 11" key="1">
    <citation type="submission" date="2017-07" db="EMBL/GenBank/DDBJ databases">
        <title>Draft whole genome sequences of clinical Proprionibacteriaceae strains.</title>
        <authorList>
            <person name="Bernier A.-M."/>
            <person name="Bernard K."/>
            <person name="Domingo M.-C."/>
        </authorList>
    </citation>
    <scope>NUCLEOTIDE SEQUENCE [LARGE SCALE GENOMIC DNA]</scope>
    <source>
        <strain evidence="10 11">NML 030167</strain>
    </source>
</reference>
<dbReference type="HAMAP" id="MF_00265">
    <property type="entry name" value="VapC_Nob1"/>
    <property type="match status" value="1"/>
</dbReference>